<comment type="caution">
    <text evidence="2">The sequence shown here is derived from an EMBL/GenBank/DDBJ whole genome shotgun (WGS) entry which is preliminary data.</text>
</comment>
<reference evidence="3" key="1">
    <citation type="journal article" date="2019" name="Int. J. Syst. Evol. Microbiol.">
        <title>The Global Catalogue of Microorganisms (GCM) 10K type strain sequencing project: providing services to taxonomists for standard genome sequencing and annotation.</title>
        <authorList>
            <consortium name="The Broad Institute Genomics Platform"/>
            <consortium name="The Broad Institute Genome Sequencing Center for Infectious Disease"/>
            <person name="Wu L."/>
            <person name="Ma J."/>
        </authorList>
    </citation>
    <scope>NUCLEOTIDE SEQUENCE [LARGE SCALE GENOMIC DNA]</scope>
    <source>
        <strain evidence="3">KCTC 23299</strain>
    </source>
</reference>
<dbReference type="Proteomes" id="UP001597511">
    <property type="component" value="Unassembled WGS sequence"/>
</dbReference>
<keyword evidence="1" id="KW-1133">Transmembrane helix</keyword>
<gene>
    <name evidence="2" type="ORF">ACFS6H_12830</name>
</gene>
<evidence type="ECO:0000313" key="2">
    <source>
        <dbReference type="EMBL" id="MFD2920604.1"/>
    </source>
</evidence>
<evidence type="ECO:0000256" key="1">
    <source>
        <dbReference type="SAM" id="Phobius"/>
    </source>
</evidence>
<keyword evidence="3" id="KW-1185">Reference proteome</keyword>
<organism evidence="2 3">
    <name type="scientific">Terrimonas rubra</name>
    <dbReference type="NCBI Taxonomy" id="1035890"/>
    <lineage>
        <taxon>Bacteria</taxon>
        <taxon>Pseudomonadati</taxon>
        <taxon>Bacteroidota</taxon>
        <taxon>Chitinophagia</taxon>
        <taxon>Chitinophagales</taxon>
        <taxon>Chitinophagaceae</taxon>
        <taxon>Terrimonas</taxon>
    </lineage>
</organism>
<proteinExistence type="predicted"/>
<sequence length="200" mass="22119">MYQQLYRYLVQHQQLQLPGIGTLAIQQADAVMNIADHSVTAGAYQLDLHKDNTVTAPAKLYNWLAGVSGITEREAIIQYNDFVFDLQQQLKNGATINWQQVGVLTAGLGGEIKFESAVKQYTAGHAVTAHKVKRDQALHTIRVGEQEKTSAEMIEMLAPQTATRDAWMIVAYILLGLSLAFVAWYLATQQGIGNQTSLFP</sequence>
<name>A0ABW6A636_9BACT</name>
<keyword evidence="1" id="KW-0812">Transmembrane</keyword>
<protein>
    <recommendedName>
        <fullName evidence="4">CCDC81-like prokaryotic HU domain-containing protein</fullName>
    </recommendedName>
</protein>
<keyword evidence="1" id="KW-0472">Membrane</keyword>
<accession>A0ABW6A636</accession>
<evidence type="ECO:0008006" key="4">
    <source>
        <dbReference type="Google" id="ProtNLM"/>
    </source>
</evidence>
<dbReference type="RefSeq" id="WP_386099280.1">
    <property type="nucleotide sequence ID" value="NZ_JBHUOZ010000003.1"/>
</dbReference>
<evidence type="ECO:0000313" key="3">
    <source>
        <dbReference type="Proteomes" id="UP001597511"/>
    </source>
</evidence>
<feature type="transmembrane region" description="Helical" evidence="1">
    <location>
        <begin position="166"/>
        <end position="187"/>
    </location>
</feature>
<dbReference type="EMBL" id="JBHUOZ010000003">
    <property type="protein sequence ID" value="MFD2920604.1"/>
    <property type="molecule type" value="Genomic_DNA"/>
</dbReference>